<keyword evidence="1 3" id="KW-0560">Oxidoreductase</keyword>
<dbReference type="Pfam" id="PF01266">
    <property type="entry name" value="DAO"/>
    <property type="match status" value="1"/>
</dbReference>
<evidence type="ECO:0000256" key="1">
    <source>
        <dbReference type="ARBA" id="ARBA00023002"/>
    </source>
</evidence>
<dbReference type="EMBL" id="JAUHJS010000002">
    <property type="protein sequence ID" value="MDN4164701.1"/>
    <property type="molecule type" value="Genomic_DNA"/>
</dbReference>
<feature type="domain" description="FAD dependent oxidoreductase" evidence="2">
    <location>
        <begin position="11"/>
        <end position="333"/>
    </location>
</feature>
<evidence type="ECO:0000259" key="2">
    <source>
        <dbReference type="Pfam" id="PF01266"/>
    </source>
</evidence>
<dbReference type="RefSeq" id="WP_320003228.1">
    <property type="nucleotide sequence ID" value="NZ_JAUHJS010000002.1"/>
</dbReference>
<dbReference type="SUPFAM" id="SSF51971">
    <property type="entry name" value="Nucleotide-binding domain"/>
    <property type="match status" value="1"/>
</dbReference>
<dbReference type="Gene3D" id="3.50.50.60">
    <property type="entry name" value="FAD/NAD(P)-binding domain"/>
    <property type="match status" value="1"/>
</dbReference>
<dbReference type="SUPFAM" id="SSF54373">
    <property type="entry name" value="FAD-linked reductases, C-terminal domain"/>
    <property type="match status" value="1"/>
</dbReference>
<sequence length="361" mass="41001">MGQIMEEKPYLIVGQGLAGSLLGYELLKACKKVLLVDPNEANTSSKVAAGLYNPITGKKMQKTWLADTLFPFLEHYYSEVEQTLGIRALFPMGIYRPFLSLEEQNDWMGRSAETSYQAYLKEVSTHSADIPQLKDPLGGLHLQKAGYVHLPRLLAAFRHYFLERNSLETGHFQEESLHTAQGIQYKNQDFEALIYCNGTAAQSHPLWHWLPFRPVKGEVLEAKATQTLPYVINRGVFILPTEEQTWRIGATYQWKDLNDRPTEAAKEELLQKMQEIWTGEIQIINHRAGVRPATVDRRPILGKHPERTGVYLFNGLGTKGVSLAPYFANQMAQHLLIGTQIPHEVSIERFFSLYFPSKASL</sequence>
<proteinExistence type="predicted"/>
<comment type="caution">
    <text evidence="3">The sequence shown here is derived from an EMBL/GenBank/DDBJ whole genome shotgun (WGS) entry which is preliminary data.</text>
</comment>
<dbReference type="Proteomes" id="UP001168552">
    <property type="component" value="Unassembled WGS sequence"/>
</dbReference>
<evidence type="ECO:0000313" key="4">
    <source>
        <dbReference type="Proteomes" id="UP001168552"/>
    </source>
</evidence>
<reference evidence="3" key="1">
    <citation type="submission" date="2023-06" db="EMBL/GenBank/DDBJ databases">
        <title>Cytophagales bacterium Strain LB-30, isolated from soil.</title>
        <authorList>
            <person name="Liu B."/>
        </authorList>
    </citation>
    <scope>NUCLEOTIDE SEQUENCE</scope>
    <source>
        <strain evidence="3">LB-30</strain>
    </source>
</reference>
<accession>A0ABT8F2L5</accession>
<evidence type="ECO:0000313" key="3">
    <source>
        <dbReference type="EMBL" id="MDN4164701.1"/>
    </source>
</evidence>
<dbReference type="PANTHER" id="PTHR13847:SF289">
    <property type="entry name" value="GLYCINE OXIDASE"/>
    <property type="match status" value="1"/>
</dbReference>
<protein>
    <submittedName>
        <fullName evidence="3">FAD-dependent oxidoreductase</fullName>
        <ecNumber evidence="3">1.-.-.-</ecNumber>
    </submittedName>
</protein>
<dbReference type="InterPro" id="IPR006076">
    <property type="entry name" value="FAD-dep_OxRdtase"/>
</dbReference>
<dbReference type="EC" id="1.-.-.-" evidence="3"/>
<dbReference type="InterPro" id="IPR036188">
    <property type="entry name" value="FAD/NAD-bd_sf"/>
</dbReference>
<dbReference type="Gene3D" id="3.30.9.10">
    <property type="entry name" value="D-Amino Acid Oxidase, subunit A, domain 2"/>
    <property type="match status" value="1"/>
</dbReference>
<dbReference type="PANTHER" id="PTHR13847">
    <property type="entry name" value="SARCOSINE DEHYDROGENASE-RELATED"/>
    <property type="match status" value="1"/>
</dbReference>
<dbReference type="GO" id="GO:0016491">
    <property type="term" value="F:oxidoreductase activity"/>
    <property type="evidence" value="ECO:0007669"/>
    <property type="project" value="UniProtKB-KW"/>
</dbReference>
<keyword evidence="4" id="KW-1185">Reference proteome</keyword>
<gene>
    <name evidence="3" type="ORF">QWY31_04260</name>
</gene>
<organism evidence="3 4">
    <name type="scientific">Shiella aurantiaca</name>
    <dbReference type="NCBI Taxonomy" id="3058365"/>
    <lineage>
        <taxon>Bacteria</taxon>
        <taxon>Pseudomonadati</taxon>
        <taxon>Bacteroidota</taxon>
        <taxon>Cytophagia</taxon>
        <taxon>Cytophagales</taxon>
        <taxon>Shiellaceae</taxon>
        <taxon>Shiella</taxon>
    </lineage>
</organism>
<name>A0ABT8F2L5_9BACT</name>